<organism evidence="9 10">
    <name type="scientific">Paraburkholderia eburnea</name>
    <dbReference type="NCBI Taxonomy" id="1189126"/>
    <lineage>
        <taxon>Bacteria</taxon>
        <taxon>Pseudomonadati</taxon>
        <taxon>Pseudomonadota</taxon>
        <taxon>Betaproteobacteria</taxon>
        <taxon>Burkholderiales</taxon>
        <taxon>Burkholderiaceae</taxon>
        <taxon>Paraburkholderia</taxon>
    </lineage>
</organism>
<dbReference type="OrthoDB" id="8962495at2"/>
<evidence type="ECO:0000256" key="7">
    <source>
        <dbReference type="ARBA" id="ARBA00024033"/>
    </source>
</evidence>
<evidence type="ECO:0000256" key="2">
    <source>
        <dbReference type="ARBA" id="ARBA00022475"/>
    </source>
</evidence>
<comment type="caution">
    <text evidence="9">The sequence shown here is derived from an EMBL/GenBank/DDBJ whole genome shotgun (WGS) entry which is preliminary data.</text>
</comment>
<dbReference type="Pfam" id="PF09594">
    <property type="entry name" value="GT87"/>
    <property type="match status" value="1"/>
</dbReference>
<sequence>MELPLRSARSAGSRVRGWLTHDRFILYSVALCILYVVFLGLWARVTHGFLAAGTARPAGDFAVFWSASHVMLHGTAAQVYNFTSFSAAEAALFGSFGKDSFLPWLYPPTFLLLITPIALLPFLLSYLLFVGASLLAYIKGVLAVSHLARWSGNARLAVLLLVTSPCVFVTTLFGQNSLLTASLAVFAVRWVERYPVRSGICIGLLCIKPQMAMIFPFVLIATRAWRVFASAAVTTIVCAGLSVVVCGVPTVKLSFLAADLARHVILEHSANFWLASPTSFAALRLGDVPLPIAWLIQGAVAALAIASACHIWRKTHDAGARAGILALATLISNPYVWHYELAWLGLTLAWLLATGLRAGWLRGEQTVIVLAWLLPLYELFNRYTLLPQVGPIVLLLVLLIVLRRTREPEVSLATV</sequence>
<dbReference type="Proteomes" id="UP000237381">
    <property type="component" value="Unassembled WGS sequence"/>
</dbReference>
<dbReference type="RefSeq" id="WP_103704933.1">
    <property type="nucleotide sequence ID" value="NZ_PQGA01000006.1"/>
</dbReference>
<feature type="transmembrane region" description="Helical" evidence="8">
    <location>
        <begin position="341"/>
        <end position="360"/>
    </location>
</feature>
<evidence type="ECO:0000313" key="10">
    <source>
        <dbReference type="Proteomes" id="UP000237381"/>
    </source>
</evidence>
<evidence type="ECO:0000256" key="3">
    <source>
        <dbReference type="ARBA" id="ARBA00022679"/>
    </source>
</evidence>
<feature type="transmembrane region" description="Helical" evidence="8">
    <location>
        <begin position="110"/>
        <end position="135"/>
    </location>
</feature>
<evidence type="ECO:0000256" key="6">
    <source>
        <dbReference type="ARBA" id="ARBA00023136"/>
    </source>
</evidence>
<evidence type="ECO:0000256" key="8">
    <source>
        <dbReference type="SAM" id="Phobius"/>
    </source>
</evidence>
<dbReference type="GO" id="GO:0016758">
    <property type="term" value="F:hexosyltransferase activity"/>
    <property type="evidence" value="ECO:0007669"/>
    <property type="project" value="InterPro"/>
</dbReference>
<dbReference type="GO" id="GO:0005886">
    <property type="term" value="C:plasma membrane"/>
    <property type="evidence" value="ECO:0007669"/>
    <property type="project" value="UniProtKB-SubCell"/>
</dbReference>
<name>A0A2S4MB33_9BURK</name>
<evidence type="ECO:0000256" key="5">
    <source>
        <dbReference type="ARBA" id="ARBA00022989"/>
    </source>
</evidence>
<feature type="transmembrane region" description="Helical" evidence="8">
    <location>
        <begin position="227"/>
        <end position="251"/>
    </location>
</feature>
<feature type="transmembrane region" description="Helical" evidence="8">
    <location>
        <begin position="292"/>
        <end position="312"/>
    </location>
</feature>
<proteinExistence type="inferred from homology"/>
<evidence type="ECO:0000313" key="9">
    <source>
        <dbReference type="EMBL" id="POR51697.1"/>
    </source>
</evidence>
<keyword evidence="10" id="KW-1185">Reference proteome</keyword>
<gene>
    <name evidence="9" type="ORF">B0G62_106231</name>
</gene>
<keyword evidence="4 8" id="KW-0812">Transmembrane</keyword>
<feature type="transmembrane region" description="Helical" evidence="8">
    <location>
        <begin position="194"/>
        <end position="220"/>
    </location>
</feature>
<feature type="transmembrane region" description="Helical" evidence="8">
    <location>
        <begin position="380"/>
        <end position="402"/>
    </location>
</feature>
<reference evidence="9 10" key="1">
    <citation type="submission" date="2018-01" db="EMBL/GenBank/DDBJ databases">
        <title>Genomic Encyclopedia of Type Strains, Phase III (KMG-III): the genomes of soil and plant-associated and newly described type strains.</title>
        <authorList>
            <person name="Whitman W."/>
        </authorList>
    </citation>
    <scope>NUCLEOTIDE SEQUENCE [LARGE SCALE GENOMIC DNA]</scope>
    <source>
        <strain evidence="9 10">JCM 18070</strain>
    </source>
</reference>
<keyword evidence="3" id="KW-0808">Transferase</keyword>
<feature type="transmembrane region" description="Helical" evidence="8">
    <location>
        <begin position="156"/>
        <end position="174"/>
    </location>
</feature>
<accession>A0A2S4MB33</accession>
<keyword evidence="2" id="KW-1003">Cell membrane</keyword>
<keyword evidence="6 8" id="KW-0472">Membrane</keyword>
<dbReference type="EMBL" id="PQGA01000006">
    <property type="protein sequence ID" value="POR51697.1"/>
    <property type="molecule type" value="Genomic_DNA"/>
</dbReference>
<evidence type="ECO:0000256" key="4">
    <source>
        <dbReference type="ARBA" id="ARBA00022692"/>
    </source>
</evidence>
<comment type="subcellular location">
    <subcellularLocation>
        <location evidence="1">Cell membrane</location>
        <topology evidence="1">Multi-pass membrane protein</topology>
    </subcellularLocation>
</comment>
<protein>
    <submittedName>
        <fullName evidence="9">Uncharacterized protein DUF2029</fullName>
    </submittedName>
</protein>
<comment type="similarity">
    <text evidence="7">Belongs to the glycosyltransferase 87 family.</text>
</comment>
<keyword evidence="5 8" id="KW-1133">Transmembrane helix</keyword>
<feature type="transmembrane region" description="Helical" evidence="8">
    <location>
        <begin position="24"/>
        <end position="43"/>
    </location>
</feature>
<evidence type="ECO:0000256" key="1">
    <source>
        <dbReference type="ARBA" id="ARBA00004651"/>
    </source>
</evidence>
<dbReference type="AlphaFoldDB" id="A0A2S4MB33"/>
<dbReference type="InterPro" id="IPR018584">
    <property type="entry name" value="GT87"/>
</dbReference>